<dbReference type="Proteomes" id="UP001324427">
    <property type="component" value="Unassembled WGS sequence"/>
</dbReference>
<dbReference type="EMBL" id="JAVFHQ010000002">
    <property type="protein sequence ID" value="KAK4550086.1"/>
    <property type="molecule type" value="Genomic_DNA"/>
</dbReference>
<comment type="caution">
    <text evidence="2">The sequence shown here is derived from an EMBL/GenBank/DDBJ whole genome shotgun (WGS) entry which is preliminary data.</text>
</comment>
<organism evidence="2 3">
    <name type="scientific">Oleoguttula mirabilis</name>
    <dbReference type="NCBI Taxonomy" id="1507867"/>
    <lineage>
        <taxon>Eukaryota</taxon>
        <taxon>Fungi</taxon>
        <taxon>Dikarya</taxon>
        <taxon>Ascomycota</taxon>
        <taxon>Pezizomycotina</taxon>
        <taxon>Dothideomycetes</taxon>
        <taxon>Dothideomycetidae</taxon>
        <taxon>Mycosphaerellales</taxon>
        <taxon>Teratosphaeriaceae</taxon>
        <taxon>Oleoguttula</taxon>
    </lineage>
</organism>
<feature type="region of interest" description="Disordered" evidence="1">
    <location>
        <begin position="26"/>
        <end position="80"/>
    </location>
</feature>
<accession>A0AAV9JY52</accession>
<name>A0AAV9JY52_9PEZI</name>
<feature type="compositionally biased region" description="Low complexity" evidence="1">
    <location>
        <begin position="59"/>
        <end position="74"/>
    </location>
</feature>
<sequence>MDPIPNPQPHLLTIARELRDQIYDYTTNDVEISRRRGRRSPPSPANPSPSSRPPPPRPSCASAANSPPSTASASCRTPGCCSSLEESSLFAMRELALRAGVPRAASRSASAGPTS</sequence>
<evidence type="ECO:0000256" key="1">
    <source>
        <dbReference type="SAM" id="MobiDB-lite"/>
    </source>
</evidence>
<dbReference type="AlphaFoldDB" id="A0AAV9JY52"/>
<feature type="compositionally biased region" description="Pro residues" evidence="1">
    <location>
        <begin position="41"/>
        <end position="58"/>
    </location>
</feature>
<gene>
    <name evidence="2" type="ORF">LTR36_003053</name>
</gene>
<reference evidence="2 3" key="1">
    <citation type="submission" date="2021-11" db="EMBL/GenBank/DDBJ databases">
        <title>Black yeast isolated from Biological Soil Crust.</title>
        <authorList>
            <person name="Kurbessoian T."/>
        </authorList>
    </citation>
    <scope>NUCLEOTIDE SEQUENCE [LARGE SCALE GENOMIC DNA]</scope>
    <source>
        <strain evidence="2 3">CCFEE 5522</strain>
    </source>
</reference>
<protein>
    <submittedName>
        <fullName evidence="2">Uncharacterized protein</fullName>
    </submittedName>
</protein>
<keyword evidence="3" id="KW-1185">Reference proteome</keyword>
<evidence type="ECO:0000313" key="2">
    <source>
        <dbReference type="EMBL" id="KAK4550086.1"/>
    </source>
</evidence>
<proteinExistence type="predicted"/>
<evidence type="ECO:0000313" key="3">
    <source>
        <dbReference type="Proteomes" id="UP001324427"/>
    </source>
</evidence>